<dbReference type="InterPro" id="IPR040442">
    <property type="entry name" value="Pyrv_kinase-like_dom_sf"/>
</dbReference>
<dbReference type="Pfam" id="PF01326">
    <property type="entry name" value="PPDK_N"/>
    <property type="match status" value="2"/>
</dbReference>
<dbReference type="PIRSF" id="PIRSF000853">
    <property type="entry name" value="PPDK"/>
    <property type="match status" value="1"/>
</dbReference>
<dbReference type="InterPro" id="IPR023151">
    <property type="entry name" value="PEP_util_CS"/>
</dbReference>
<keyword evidence="7" id="KW-0547">Nucleotide-binding</keyword>
<feature type="domain" description="Pyruvate phosphate dikinase AMP/ATP-binding" evidence="13">
    <location>
        <begin position="303"/>
        <end position="351"/>
    </location>
</feature>
<evidence type="ECO:0000256" key="8">
    <source>
        <dbReference type="ARBA" id="ARBA00022777"/>
    </source>
</evidence>
<evidence type="ECO:0000256" key="11">
    <source>
        <dbReference type="PIRNR" id="PIRNR000853"/>
    </source>
</evidence>
<comment type="cofactor">
    <cofactor evidence="1 11">
        <name>Mg(2+)</name>
        <dbReference type="ChEBI" id="CHEBI:18420"/>
    </cofactor>
</comment>
<keyword evidence="6" id="KW-0479">Metal-binding</keyword>
<evidence type="ECO:0000256" key="1">
    <source>
        <dbReference type="ARBA" id="ARBA00001946"/>
    </source>
</evidence>
<name>A0ABW0HUL8_9BACL</name>
<protein>
    <recommendedName>
        <fullName evidence="4 11">Pyruvate, phosphate dikinase</fullName>
        <ecNumber evidence="3 11">2.7.9.1</ecNumber>
    </recommendedName>
</protein>
<dbReference type="Proteomes" id="UP001596113">
    <property type="component" value="Unassembled WGS sequence"/>
</dbReference>
<evidence type="ECO:0000256" key="9">
    <source>
        <dbReference type="ARBA" id="ARBA00022840"/>
    </source>
</evidence>
<comment type="caution">
    <text evidence="15">The sequence shown here is derived from an EMBL/GenBank/DDBJ whole genome shotgun (WGS) entry which is preliminary data.</text>
</comment>
<evidence type="ECO:0000313" key="15">
    <source>
        <dbReference type="EMBL" id="MFC5404856.1"/>
    </source>
</evidence>
<dbReference type="InterPro" id="IPR000121">
    <property type="entry name" value="PEP_util_C"/>
</dbReference>
<evidence type="ECO:0000256" key="2">
    <source>
        <dbReference type="ARBA" id="ARBA00007837"/>
    </source>
</evidence>
<keyword evidence="16" id="KW-1185">Reference proteome</keyword>
<comment type="similarity">
    <text evidence="2 11">Belongs to the PEP-utilizing enzyme family.</text>
</comment>
<dbReference type="EC" id="2.7.9.1" evidence="3 11"/>
<evidence type="ECO:0000256" key="6">
    <source>
        <dbReference type="ARBA" id="ARBA00022723"/>
    </source>
</evidence>
<dbReference type="NCBIfam" id="TIGR01828">
    <property type="entry name" value="pyru_phos_dikin"/>
    <property type="match status" value="1"/>
</dbReference>
<dbReference type="SUPFAM" id="SSF56059">
    <property type="entry name" value="Glutathione synthetase ATP-binding domain-like"/>
    <property type="match status" value="1"/>
</dbReference>
<dbReference type="InterPro" id="IPR002192">
    <property type="entry name" value="PPDK_AMP/ATP-bd"/>
</dbReference>
<dbReference type="InterPro" id="IPR013815">
    <property type="entry name" value="ATP_grasp_subdomain_1"/>
</dbReference>
<reference evidence="16" key="1">
    <citation type="journal article" date="2019" name="Int. J. Syst. Evol. Microbiol.">
        <title>The Global Catalogue of Microorganisms (GCM) 10K type strain sequencing project: providing services to taxonomists for standard genome sequencing and annotation.</title>
        <authorList>
            <consortium name="The Broad Institute Genomics Platform"/>
            <consortium name="The Broad Institute Genome Sequencing Center for Infectious Disease"/>
            <person name="Wu L."/>
            <person name="Ma J."/>
        </authorList>
    </citation>
    <scope>NUCLEOTIDE SEQUENCE [LARGE SCALE GENOMIC DNA]</scope>
    <source>
        <strain evidence="16">CGMCC 1.18575</strain>
    </source>
</reference>
<feature type="domain" description="PEP-utilising enzyme C-terminal" evidence="14">
    <location>
        <begin position="518"/>
        <end position="877"/>
    </location>
</feature>
<evidence type="ECO:0000256" key="3">
    <source>
        <dbReference type="ARBA" id="ARBA00011994"/>
    </source>
</evidence>
<evidence type="ECO:0000256" key="10">
    <source>
        <dbReference type="ARBA" id="ARBA00022842"/>
    </source>
</evidence>
<sequence>MSQKQVYAFHEGNAEMKALLGGKGANLAEMAKVGLPVPPGFTVTTDACRMFFQQDQQLSDGVYRQITEAMTELEKAAGQRFGNADHPLLVSVRSGSVTSMPGMMDTILNLGLNDETVEGLAESTGNPRFAYDCYRRLMQMFGSVVLGIEAHHFEKLLRRLKEEEGVEQDQDVSAEGWQKLLSLYESCYAKHAGRSFPQNVHEQLRMAVEAVFRSWHNPRAQFYRKINHIPDEQGTAVNVQSMVFGNKGGDCGTGVVFTRNPSTGEHGLFGEYLINAQGEDVVAGVRTPLPIQTLQAELPAIYEQLVEAATRLEHHYRDMQDIEFTVESGKLYMLQTRSGKRNAQAALKIAVDLVNENVIPREQALLRIEAGHLDQLLHRGLDETAVTDIIATGLPASPGAAVGQIVFDADTAEQWAREGKSAILVRPETTPEDIHGVLAAEGVLTSRGGMTSHAAVVARGMGKPCVCGCETVRISVEEKRMTAGERTLEEGDWITLDGATGRVIPGVIPLREAEMTTELLQMLKWADDIRTLKVAANADTPQDARTARMLGAEGIGLCRTEHMFLSPTRLPIVREMILAEDTAARLQALEKLLPMQRQDFEDIFRAMDGLPVTIRLLDPPLHEFLPNIGELQMKHLEMTVHQEGTEKERAALKKLLAKVGALHEANPMLGQRGCRLGIVFPEIYEMQIEAIFQAALKCTEEGVVVHPEIMIPLVGHESELKLLRARVDEVAERVLGEERQNHHSYKVGTMIEVPRAALTARKIAAYADFFSFGTNDLTQMTLGYSRDDAEGKFLTSYIDQKLLPHNPFQVLDTEGVGQLIEMAVLNGKMAKPSLRTSICGEHGGDKSSIQFCQRVGLDYVSCSPYRIPLARIAAAQAAIELRAESAVDQAEAV</sequence>
<feature type="domain" description="PEP-utilising enzyme mobile" evidence="12">
    <location>
        <begin position="421"/>
        <end position="501"/>
    </location>
</feature>
<dbReference type="PANTHER" id="PTHR22931:SF9">
    <property type="entry name" value="PYRUVATE, PHOSPHATE DIKINASE 1, CHLOROPLASTIC"/>
    <property type="match status" value="1"/>
</dbReference>
<dbReference type="PROSITE" id="PS00370">
    <property type="entry name" value="PEP_ENZYMES_PHOS_SITE"/>
    <property type="match status" value="1"/>
</dbReference>
<dbReference type="NCBIfam" id="NF004531">
    <property type="entry name" value="PRK05878.1"/>
    <property type="match status" value="1"/>
</dbReference>
<dbReference type="Gene3D" id="3.50.30.10">
    <property type="entry name" value="Phosphohistidine domain"/>
    <property type="match status" value="1"/>
</dbReference>
<keyword evidence="15" id="KW-0670">Pyruvate</keyword>
<evidence type="ECO:0000256" key="5">
    <source>
        <dbReference type="ARBA" id="ARBA00022679"/>
    </source>
</evidence>
<dbReference type="GO" id="GO:0050242">
    <property type="term" value="F:pyruvate, phosphate dikinase activity"/>
    <property type="evidence" value="ECO:0007669"/>
    <property type="project" value="UniProtKB-EC"/>
</dbReference>
<dbReference type="InterPro" id="IPR015813">
    <property type="entry name" value="Pyrv/PenolPyrv_kinase-like_dom"/>
</dbReference>
<evidence type="ECO:0000259" key="13">
    <source>
        <dbReference type="Pfam" id="PF01326"/>
    </source>
</evidence>
<evidence type="ECO:0000259" key="14">
    <source>
        <dbReference type="Pfam" id="PF02896"/>
    </source>
</evidence>
<dbReference type="Gene3D" id="1.20.80.30">
    <property type="match status" value="1"/>
</dbReference>
<keyword evidence="5 15" id="KW-0808">Transferase</keyword>
<dbReference type="SUPFAM" id="SSF52009">
    <property type="entry name" value="Phosphohistidine domain"/>
    <property type="match status" value="1"/>
</dbReference>
<dbReference type="PANTHER" id="PTHR22931">
    <property type="entry name" value="PHOSPHOENOLPYRUVATE DIKINASE-RELATED"/>
    <property type="match status" value="1"/>
</dbReference>
<dbReference type="Gene3D" id="3.20.20.60">
    <property type="entry name" value="Phosphoenolpyruvate-binding domains"/>
    <property type="match status" value="1"/>
</dbReference>
<dbReference type="RefSeq" id="WP_378135521.1">
    <property type="nucleotide sequence ID" value="NZ_JBHSMI010000028.1"/>
</dbReference>
<dbReference type="InterPro" id="IPR036637">
    <property type="entry name" value="Phosphohistidine_dom_sf"/>
</dbReference>
<dbReference type="EMBL" id="JBHSMI010000028">
    <property type="protein sequence ID" value="MFC5404856.1"/>
    <property type="molecule type" value="Genomic_DNA"/>
</dbReference>
<accession>A0ABW0HUL8</accession>
<comment type="catalytic activity">
    <reaction evidence="11">
        <text>pyruvate + phosphate + ATP = phosphoenolpyruvate + AMP + diphosphate + H(+)</text>
        <dbReference type="Rhea" id="RHEA:10756"/>
        <dbReference type="ChEBI" id="CHEBI:15361"/>
        <dbReference type="ChEBI" id="CHEBI:15378"/>
        <dbReference type="ChEBI" id="CHEBI:30616"/>
        <dbReference type="ChEBI" id="CHEBI:33019"/>
        <dbReference type="ChEBI" id="CHEBI:43474"/>
        <dbReference type="ChEBI" id="CHEBI:58702"/>
        <dbReference type="ChEBI" id="CHEBI:456215"/>
        <dbReference type="EC" id="2.7.9.1"/>
    </reaction>
</comment>
<keyword evidence="9" id="KW-0067">ATP-binding</keyword>
<dbReference type="InterPro" id="IPR010121">
    <property type="entry name" value="Pyruvate_phosphate_dikinase"/>
</dbReference>
<keyword evidence="10" id="KW-0460">Magnesium</keyword>
<dbReference type="Pfam" id="PF00391">
    <property type="entry name" value="PEP-utilizers"/>
    <property type="match status" value="1"/>
</dbReference>
<feature type="domain" description="Pyruvate phosphate dikinase AMP/ATP-binding" evidence="13">
    <location>
        <begin position="57"/>
        <end position="289"/>
    </location>
</feature>
<evidence type="ECO:0000256" key="7">
    <source>
        <dbReference type="ARBA" id="ARBA00022741"/>
    </source>
</evidence>
<dbReference type="Pfam" id="PF02896">
    <property type="entry name" value="PEP-utilizers_C"/>
    <property type="match status" value="1"/>
</dbReference>
<dbReference type="InterPro" id="IPR008279">
    <property type="entry name" value="PEP-util_enz_mobile_dom"/>
</dbReference>
<keyword evidence="8" id="KW-0418">Kinase</keyword>
<evidence type="ECO:0000313" key="16">
    <source>
        <dbReference type="Proteomes" id="UP001596113"/>
    </source>
</evidence>
<dbReference type="PROSITE" id="PS00742">
    <property type="entry name" value="PEP_ENZYMES_2"/>
    <property type="match status" value="1"/>
</dbReference>
<dbReference type="Gene3D" id="1.10.189.10">
    <property type="entry name" value="Pyruvate Phosphate Dikinase, domain 2"/>
    <property type="match status" value="1"/>
</dbReference>
<evidence type="ECO:0000259" key="12">
    <source>
        <dbReference type="Pfam" id="PF00391"/>
    </source>
</evidence>
<gene>
    <name evidence="15" type="primary">ppdK</name>
    <name evidence="15" type="ORF">ACFPOF_19115</name>
</gene>
<dbReference type="InterPro" id="IPR018274">
    <property type="entry name" value="PEP_util_AS"/>
</dbReference>
<dbReference type="Gene3D" id="3.30.1490.20">
    <property type="entry name" value="ATP-grasp fold, A domain"/>
    <property type="match status" value="1"/>
</dbReference>
<organism evidence="15 16">
    <name type="scientific">Cohnella soli</name>
    <dbReference type="NCBI Taxonomy" id="425005"/>
    <lineage>
        <taxon>Bacteria</taxon>
        <taxon>Bacillati</taxon>
        <taxon>Bacillota</taxon>
        <taxon>Bacilli</taxon>
        <taxon>Bacillales</taxon>
        <taxon>Paenibacillaceae</taxon>
        <taxon>Cohnella</taxon>
    </lineage>
</organism>
<evidence type="ECO:0000256" key="4">
    <source>
        <dbReference type="ARBA" id="ARBA00020138"/>
    </source>
</evidence>
<proteinExistence type="inferred from homology"/>
<dbReference type="SUPFAM" id="SSF51621">
    <property type="entry name" value="Phosphoenolpyruvate/pyruvate domain"/>
    <property type="match status" value="1"/>
</dbReference>
<dbReference type="Gene3D" id="3.30.470.20">
    <property type="entry name" value="ATP-grasp fold, B domain"/>
    <property type="match status" value="1"/>
</dbReference>